<evidence type="ECO:0000256" key="6">
    <source>
        <dbReference type="SAM" id="Phobius"/>
    </source>
</evidence>
<reference evidence="7 8" key="1">
    <citation type="submission" date="2015-07" db="EMBL/GenBank/DDBJ databases">
        <authorList>
            <person name="Cajimat M.N.B."/>
            <person name="Milazzo M.L."/>
            <person name="Fulhorst C.F."/>
        </authorList>
    </citation>
    <scope>NUCLEOTIDE SEQUENCE [LARGE SCALE GENOMIC DNA]</scope>
    <source>
        <strain evidence="7">Single colony</strain>
    </source>
</reference>
<organism evidence="7 8">
    <name type="scientific">Rhodotorula toruloides</name>
    <name type="common">Yeast</name>
    <name type="synonym">Rhodosporidium toruloides</name>
    <dbReference type="NCBI Taxonomy" id="5286"/>
    <lineage>
        <taxon>Eukaryota</taxon>
        <taxon>Fungi</taxon>
        <taxon>Dikarya</taxon>
        <taxon>Basidiomycota</taxon>
        <taxon>Pucciniomycotina</taxon>
        <taxon>Microbotryomycetes</taxon>
        <taxon>Sporidiobolales</taxon>
        <taxon>Sporidiobolaceae</taxon>
        <taxon>Rhodotorula</taxon>
    </lineage>
</organism>
<evidence type="ECO:0000256" key="1">
    <source>
        <dbReference type="ARBA" id="ARBA00004167"/>
    </source>
</evidence>
<feature type="compositionally biased region" description="Basic and acidic residues" evidence="5">
    <location>
        <begin position="278"/>
        <end position="295"/>
    </location>
</feature>
<feature type="compositionally biased region" description="Low complexity" evidence="5">
    <location>
        <begin position="95"/>
        <end position="132"/>
    </location>
</feature>
<evidence type="ECO:0000313" key="8">
    <source>
        <dbReference type="Proteomes" id="UP000199069"/>
    </source>
</evidence>
<evidence type="ECO:0000256" key="3">
    <source>
        <dbReference type="ARBA" id="ARBA00022989"/>
    </source>
</evidence>
<gene>
    <name evidence="7" type="primary">FGENESH: predicted gene_2.660</name>
    <name evidence="7" type="ORF">BN2166_0014910</name>
</gene>
<dbReference type="PANTHER" id="PTHR15549:SF30">
    <property type="entry name" value="MID2 DOMAIN-CONTAINING PROTEIN"/>
    <property type="match status" value="1"/>
</dbReference>
<dbReference type="AlphaFoldDB" id="A0A0K3CAR1"/>
<feature type="compositionally biased region" description="Pro residues" evidence="5">
    <location>
        <begin position="393"/>
        <end position="408"/>
    </location>
</feature>
<protein>
    <submittedName>
        <fullName evidence="7">Uncharacterized protein</fullName>
    </submittedName>
</protein>
<feature type="region of interest" description="Disordered" evidence="5">
    <location>
        <begin position="276"/>
        <end position="316"/>
    </location>
</feature>
<dbReference type="PANTHER" id="PTHR15549">
    <property type="entry name" value="PAIRED IMMUNOGLOBULIN-LIKE TYPE 2 RECEPTOR"/>
    <property type="match status" value="1"/>
</dbReference>
<feature type="region of interest" description="Disordered" evidence="5">
    <location>
        <begin position="368"/>
        <end position="559"/>
    </location>
</feature>
<dbReference type="Proteomes" id="UP000199069">
    <property type="component" value="Unassembled WGS sequence"/>
</dbReference>
<proteinExistence type="predicted"/>
<keyword evidence="4 6" id="KW-0472">Membrane</keyword>
<keyword evidence="3 6" id="KW-1133">Transmembrane helix</keyword>
<evidence type="ECO:0000313" key="7">
    <source>
        <dbReference type="EMBL" id="CTR05630.1"/>
    </source>
</evidence>
<feature type="compositionally biased region" description="Low complexity" evidence="5">
    <location>
        <begin position="434"/>
        <end position="455"/>
    </location>
</feature>
<dbReference type="OMA" id="YYAHVPY"/>
<evidence type="ECO:0000256" key="5">
    <source>
        <dbReference type="SAM" id="MobiDB-lite"/>
    </source>
</evidence>
<evidence type="ECO:0000256" key="2">
    <source>
        <dbReference type="ARBA" id="ARBA00022692"/>
    </source>
</evidence>
<dbReference type="STRING" id="5286.A0A0K3CAR1"/>
<comment type="subcellular location">
    <subcellularLocation>
        <location evidence="1">Membrane</location>
        <topology evidence="1">Single-pass membrane protein</topology>
    </subcellularLocation>
</comment>
<keyword evidence="2 6" id="KW-0812">Transmembrane</keyword>
<feature type="compositionally biased region" description="Low complexity" evidence="5">
    <location>
        <begin position="149"/>
        <end position="174"/>
    </location>
</feature>
<evidence type="ECO:0000256" key="4">
    <source>
        <dbReference type="ARBA" id="ARBA00023136"/>
    </source>
</evidence>
<feature type="transmembrane region" description="Helical" evidence="6">
    <location>
        <begin position="179"/>
        <end position="202"/>
    </location>
</feature>
<name>A0A0K3CAR1_RHOTO</name>
<dbReference type="InterPro" id="IPR051694">
    <property type="entry name" value="Immunoregulatory_rcpt-like"/>
</dbReference>
<dbReference type="EMBL" id="CWKI01000002">
    <property type="protein sequence ID" value="CTR05630.1"/>
    <property type="molecule type" value="Genomic_DNA"/>
</dbReference>
<accession>A0A0K3CAR1</accession>
<sequence>MADRCITSATSTVYATQTVLSRVPSVTATATFLTVRPVVSLSTYIGTIRGQLTETVFRVRGEETVTATSELAGFATQTLFTSSPLSILYTTICPTPSSSSTTTSSTTTTTTTTTTPPPTTSSTTSTSSSTTTTPPPSSTRLTTVTVPFSSSSLTSSSSSATALAGSSKSSSGGSSHTGAIVGGAVGGAAALIALGLLGWWFAKKGGRSQKDEYDPFARDEHWDPALGGAGAAAGAGAVAAGRSNRLSRHGAHPRHSKYAEAGYGVAGAGAGALGYAATHERSRSRDSSGEGEKDGFPSYAPLPTDGSPQRVKRKVAPAAEQDAYYAHVPYYQSQGARQDDGMTMASVGTGAAGVGALGAASMYDRHHYEQQQAPQLPEIPVERDSYGAGGAMSPPPGGLANSPSPPPQHAQQGYAMSPPPQHNTAGVGVYPSMYSQGQGQAYGQPGGYMQYSSSTSPPPGAPSYPTMYGSAAPSYPPQHASLPYPGAIDYGPSATPQQQRDLAPPASLVPGVAPSPAPSYRSIQHLDEPTQQQQRSSPLRVVNEDEEQQRFGGEGEVDAYGGLDEGLAYLAPERR</sequence>
<feature type="region of interest" description="Disordered" evidence="5">
    <location>
        <begin position="95"/>
        <end position="176"/>
    </location>
</feature>
<dbReference type="GO" id="GO:0016020">
    <property type="term" value="C:membrane"/>
    <property type="evidence" value="ECO:0007669"/>
    <property type="project" value="UniProtKB-SubCell"/>
</dbReference>
<keyword evidence="8" id="KW-1185">Reference proteome</keyword>
<dbReference type="GO" id="GO:0071944">
    <property type="term" value="C:cell periphery"/>
    <property type="evidence" value="ECO:0007669"/>
    <property type="project" value="UniProtKB-ARBA"/>
</dbReference>